<evidence type="ECO:0000256" key="1">
    <source>
        <dbReference type="ARBA" id="ARBA00004196"/>
    </source>
</evidence>
<evidence type="ECO:0000256" key="5">
    <source>
        <dbReference type="SAM" id="MobiDB-lite"/>
    </source>
</evidence>
<evidence type="ECO:0000313" key="9">
    <source>
        <dbReference type="EMBL" id="CUS03564.2"/>
    </source>
</evidence>
<dbReference type="PROSITE" id="PS51257">
    <property type="entry name" value="PROKAR_LIPOPROTEIN"/>
    <property type="match status" value="1"/>
</dbReference>
<dbReference type="InterPro" id="IPR058792">
    <property type="entry name" value="Beta-barrel_RND_2"/>
</dbReference>
<keyword evidence="6" id="KW-0732">Signal</keyword>
<dbReference type="GO" id="GO:0016020">
    <property type="term" value="C:membrane"/>
    <property type="evidence" value="ECO:0007669"/>
    <property type="project" value="InterPro"/>
</dbReference>
<dbReference type="RefSeq" id="WP_157912994.1">
    <property type="nucleotide sequence ID" value="NZ_LN890655.1"/>
</dbReference>
<accession>A0A160T1S5</accession>
<dbReference type="Pfam" id="PF25967">
    <property type="entry name" value="RND-MFP_C"/>
    <property type="match status" value="1"/>
</dbReference>
<proteinExistence type="inferred from homology"/>
<evidence type="ECO:0000256" key="3">
    <source>
        <dbReference type="ARBA" id="ARBA00023054"/>
    </source>
</evidence>
<feature type="domain" description="Multidrug resistance protein MdtA-like C-terminal permuted SH3" evidence="8">
    <location>
        <begin position="445"/>
        <end position="506"/>
    </location>
</feature>
<evidence type="ECO:0000259" key="7">
    <source>
        <dbReference type="Pfam" id="PF25954"/>
    </source>
</evidence>
<dbReference type="Gene3D" id="2.40.50.100">
    <property type="match status" value="2"/>
</dbReference>
<dbReference type="Pfam" id="PF25954">
    <property type="entry name" value="Beta-barrel_RND_2"/>
    <property type="match status" value="1"/>
</dbReference>
<feature type="coiled-coil region" evidence="4">
    <location>
        <begin position="304"/>
        <end position="331"/>
    </location>
</feature>
<dbReference type="PANTHER" id="PTHR32347">
    <property type="entry name" value="EFFLUX SYSTEM COMPONENT YKNX-RELATED"/>
    <property type="match status" value="1"/>
</dbReference>
<feature type="coiled-coil region" evidence="4">
    <location>
        <begin position="104"/>
        <end position="150"/>
    </location>
</feature>
<name>A0A160T1S5_9CHLR</name>
<dbReference type="OrthoDB" id="9806939at2"/>
<comment type="similarity">
    <text evidence="2">Belongs to the membrane fusion protein (MFP) (TC 8.A.1) family.</text>
</comment>
<feature type="region of interest" description="Disordered" evidence="5">
    <location>
        <begin position="243"/>
        <end position="275"/>
    </location>
</feature>
<keyword evidence="10" id="KW-1185">Reference proteome</keyword>
<feature type="coiled-coil region" evidence="4">
    <location>
        <begin position="189"/>
        <end position="242"/>
    </location>
</feature>
<dbReference type="PANTHER" id="PTHR32347:SF23">
    <property type="entry name" value="BLL5650 PROTEIN"/>
    <property type="match status" value="1"/>
</dbReference>
<dbReference type="Gene3D" id="2.40.30.170">
    <property type="match status" value="1"/>
</dbReference>
<dbReference type="InterPro" id="IPR050465">
    <property type="entry name" value="UPF0194_transport"/>
</dbReference>
<dbReference type="EMBL" id="LN890655">
    <property type="protein sequence ID" value="CUS03564.2"/>
    <property type="molecule type" value="Genomic_DNA"/>
</dbReference>
<evidence type="ECO:0000313" key="10">
    <source>
        <dbReference type="Proteomes" id="UP000215027"/>
    </source>
</evidence>
<dbReference type="AlphaFoldDB" id="A0A160T1S5"/>
<feature type="domain" description="CusB-like beta-barrel" evidence="7">
    <location>
        <begin position="364"/>
        <end position="440"/>
    </location>
</feature>
<dbReference type="InterPro" id="IPR058627">
    <property type="entry name" value="MdtA-like_C"/>
</dbReference>
<dbReference type="Gene3D" id="6.20.50.140">
    <property type="match status" value="1"/>
</dbReference>
<evidence type="ECO:0000259" key="8">
    <source>
        <dbReference type="Pfam" id="PF25967"/>
    </source>
</evidence>
<comment type="subcellular location">
    <subcellularLocation>
        <location evidence="1">Cell envelope</location>
    </subcellularLocation>
</comment>
<dbReference type="GO" id="GO:0030313">
    <property type="term" value="C:cell envelope"/>
    <property type="evidence" value="ECO:0007669"/>
    <property type="project" value="UniProtKB-SubCell"/>
</dbReference>
<feature type="signal peptide" evidence="6">
    <location>
        <begin position="1"/>
        <end position="26"/>
    </location>
</feature>
<dbReference type="KEGG" id="pbf:CFX0092_A1686"/>
<feature type="chain" id="PRO_5008240535" evidence="6">
    <location>
        <begin position="27"/>
        <end position="526"/>
    </location>
</feature>
<dbReference type="InterPro" id="IPR006143">
    <property type="entry name" value="RND_pump_MFP"/>
</dbReference>
<dbReference type="NCBIfam" id="TIGR01730">
    <property type="entry name" value="RND_mfp"/>
    <property type="match status" value="1"/>
</dbReference>
<reference evidence="9" key="1">
    <citation type="submission" date="2016-01" db="EMBL/GenBank/DDBJ databases">
        <authorList>
            <person name="Mcilroy J.S."/>
            <person name="Karst M S."/>
            <person name="Albertsen M."/>
        </authorList>
    </citation>
    <scope>NUCLEOTIDE SEQUENCE</scope>
    <source>
        <strain evidence="9">Cfx-K</strain>
    </source>
</reference>
<dbReference type="PRINTS" id="PR01490">
    <property type="entry name" value="RTXTOXIND"/>
</dbReference>
<gene>
    <name evidence="9" type="ORF">CFX0092_A1686</name>
</gene>
<dbReference type="Proteomes" id="UP000215027">
    <property type="component" value="Chromosome I"/>
</dbReference>
<dbReference type="GO" id="GO:0022857">
    <property type="term" value="F:transmembrane transporter activity"/>
    <property type="evidence" value="ECO:0007669"/>
    <property type="project" value="InterPro"/>
</dbReference>
<evidence type="ECO:0000256" key="4">
    <source>
        <dbReference type="SAM" id="Coils"/>
    </source>
</evidence>
<sequence length="526" mass="51840">MWKTRVYPSRWGGAVALLLLCAGLLAACSATPGAAVQEAETVEVIVGDLSANATAGGALTARRSAALQAPAAARVTERHVRAGQTVTAGEPLVSLDTTGAALDVSAAQLDVRLAEAKLASLQAAPTAAELAAAEAAVAAAQASLDALQAGPTAAELATFEASLRAAAASVAAANADLTSAQSSVTAADLAAAEASLAAAQIQLTQAREANEENTNQATHAVLMAAEQAVAQAQARVDDLRAGPDTAAAQGSMGAAAARQQAAQADFDRQTAPPSAAQLAAAESQLASVAATLADLTEGPSAAEVAGAEADLAAARLALADAEDALARLTIVAPFDGVVTAVHVQPGEIAGGTAVELIDLGSLQVVLQVDEVDVGSLAVGQAATVSLTAFPGVTIPAEIGAIAAAAGTNAGGAVTYDVRLELAPTDLPLLVGMTADAALVTAEKRDVLLVPNAAVQVDRTSGTYSVQRVLADGATEEVSITVGLRDDDNTEVTSGLVAGDRVLLGGAIPSGLQEQFEGGPGFMGGGN</sequence>
<keyword evidence="3 4" id="KW-0175">Coiled coil</keyword>
<protein>
    <submittedName>
        <fullName evidence="9">Efflux transporter, RND family, MFP subunit</fullName>
    </submittedName>
</protein>
<evidence type="ECO:0000256" key="6">
    <source>
        <dbReference type="SAM" id="SignalP"/>
    </source>
</evidence>
<evidence type="ECO:0000256" key="2">
    <source>
        <dbReference type="ARBA" id="ARBA00009477"/>
    </source>
</evidence>
<feature type="compositionally biased region" description="Low complexity" evidence="5">
    <location>
        <begin position="245"/>
        <end position="275"/>
    </location>
</feature>
<organism evidence="9 10">
    <name type="scientific">Candidatus Promineifilum breve</name>
    <dbReference type="NCBI Taxonomy" id="1806508"/>
    <lineage>
        <taxon>Bacteria</taxon>
        <taxon>Bacillati</taxon>
        <taxon>Chloroflexota</taxon>
        <taxon>Ardenticatenia</taxon>
        <taxon>Candidatus Promineifilales</taxon>
        <taxon>Candidatus Promineifilaceae</taxon>
        <taxon>Candidatus Promineifilum</taxon>
    </lineage>
</organism>